<dbReference type="EMBL" id="JACJIM010000002">
    <property type="protein sequence ID" value="MBA9062258.1"/>
    <property type="molecule type" value="Genomic_DNA"/>
</dbReference>
<organism evidence="2 3">
    <name type="scientific">Methylobacterium fujisawaense</name>
    <dbReference type="NCBI Taxonomy" id="107400"/>
    <lineage>
        <taxon>Bacteria</taxon>
        <taxon>Pseudomonadati</taxon>
        <taxon>Pseudomonadota</taxon>
        <taxon>Alphaproteobacteria</taxon>
        <taxon>Hyphomicrobiales</taxon>
        <taxon>Methylobacteriaceae</taxon>
        <taxon>Methylobacterium</taxon>
    </lineage>
</organism>
<sequence>MSADKGYDADWLRTGLRNSGVAPVIPGKRGRKRRIHHDKPRCREPWRIEAMFNRLKNLPRIATRYDKLARNHASALALAAVVAFWC</sequence>
<comment type="caution">
    <text evidence="2">The sequence shown here is derived from an EMBL/GenBank/DDBJ whole genome shotgun (WGS) entry which is preliminary data.</text>
</comment>
<evidence type="ECO:0000313" key="2">
    <source>
        <dbReference type="EMBL" id="MBA9062258.1"/>
    </source>
</evidence>
<feature type="domain" description="Transposase DDE" evidence="1">
    <location>
        <begin position="1"/>
        <end position="82"/>
    </location>
</feature>
<reference evidence="2 3" key="1">
    <citation type="submission" date="2020-08" db="EMBL/GenBank/DDBJ databases">
        <title>Genomic Encyclopedia of Type Strains, Phase IV (KMG-IV): sequencing the most valuable type-strain genomes for metagenomic binning, comparative biology and taxonomic classification.</title>
        <authorList>
            <person name="Goeker M."/>
        </authorList>
    </citation>
    <scope>NUCLEOTIDE SEQUENCE [LARGE SCALE GENOMIC DNA]</scope>
    <source>
        <strain evidence="2 3">DSM 5686</strain>
    </source>
</reference>
<protein>
    <submittedName>
        <fullName evidence="2">Transposase</fullName>
    </submittedName>
</protein>
<dbReference type="Pfam" id="PF13586">
    <property type="entry name" value="DDE_Tnp_1_2"/>
    <property type="match status" value="1"/>
</dbReference>
<keyword evidence="3" id="KW-1185">Reference proteome</keyword>
<name>A0ABR6D8G6_9HYPH</name>
<evidence type="ECO:0000313" key="3">
    <source>
        <dbReference type="Proteomes" id="UP000565455"/>
    </source>
</evidence>
<dbReference type="InterPro" id="IPR025668">
    <property type="entry name" value="Tnp_DDE_dom"/>
</dbReference>
<gene>
    <name evidence="2" type="ORF">GGQ91_001635</name>
</gene>
<evidence type="ECO:0000259" key="1">
    <source>
        <dbReference type="Pfam" id="PF13586"/>
    </source>
</evidence>
<proteinExistence type="predicted"/>
<dbReference type="Proteomes" id="UP000565455">
    <property type="component" value="Unassembled WGS sequence"/>
</dbReference>
<accession>A0ABR6D8G6</accession>